<feature type="compositionally biased region" description="Polar residues" evidence="2">
    <location>
        <begin position="667"/>
        <end position="683"/>
    </location>
</feature>
<name>A0A8H4IZ73_9PEZI</name>
<protein>
    <submittedName>
        <fullName evidence="3">Uncharacterized protein</fullName>
    </submittedName>
</protein>
<evidence type="ECO:0000256" key="1">
    <source>
        <dbReference type="SAM" id="Coils"/>
    </source>
</evidence>
<evidence type="ECO:0000256" key="2">
    <source>
        <dbReference type="SAM" id="MobiDB-lite"/>
    </source>
</evidence>
<feature type="compositionally biased region" description="Basic and acidic residues" evidence="2">
    <location>
        <begin position="621"/>
        <end position="651"/>
    </location>
</feature>
<dbReference type="Proteomes" id="UP000572817">
    <property type="component" value="Unassembled WGS sequence"/>
</dbReference>
<feature type="region of interest" description="Disordered" evidence="2">
    <location>
        <begin position="533"/>
        <end position="726"/>
    </location>
</feature>
<feature type="compositionally biased region" description="Low complexity" evidence="2">
    <location>
        <begin position="137"/>
        <end position="146"/>
    </location>
</feature>
<evidence type="ECO:0000313" key="3">
    <source>
        <dbReference type="EMBL" id="KAF4309826.1"/>
    </source>
</evidence>
<feature type="compositionally biased region" description="Polar residues" evidence="2">
    <location>
        <begin position="192"/>
        <end position="210"/>
    </location>
</feature>
<feature type="region of interest" description="Disordered" evidence="2">
    <location>
        <begin position="224"/>
        <end position="269"/>
    </location>
</feature>
<gene>
    <name evidence="3" type="ORF">GTA08_BOTSDO03102</name>
</gene>
<organism evidence="3 4">
    <name type="scientific">Botryosphaeria dothidea</name>
    <dbReference type="NCBI Taxonomy" id="55169"/>
    <lineage>
        <taxon>Eukaryota</taxon>
        <taxon>Fungi</taxon>
        <taxon>Dikarya</taxon>
        <taxon>Ascomycota</taxon>
        <taxon>Pezizomycotina</taxon>
        <taxon>Dothideomycetes</taxon>
        <taxon>Dothideomycetes incertae sedis</taxon>
        <taxon>Botryosphaeriales</taxon>
        <taxon>Botryosphaeriaceae</taxon>
        <taxon>Botryosphaeria</taxon>
    </lineage>
</organism>
<dbReference type="AlphaFoldDB" id="A0A8H4IZ73"/>
<keyword evidence="1" id="KW-0175">Coiled coil</keyword>
<feature type="region of interest" description="Disordered" evidence="2">
    <location>
        <begin position="905"/>
        <end position="928"/>
    </location>
</feature>
<feature type="coiled-coil region" evidence="1">
    <location>
        <begin position="873"/>
        <end position="900"/>
    </location>
</feature>
<proteinExistence type="predicted"/>
<keyword evidence="4" id="KW-1185">Reference proteome</keyword>
<evidence type="ECO:0000313" key="4">
    <source>
        <dbReference type="Proteomes" id="UP000572817"/>
    </source>
</evidence>
<reference evidence="3" key="1">
    <citation type="submission" date="2020-04" db="EMBL/GenBank/DDBJ databases">
        <title>Genome Assembly and Annotation of Botryosphaeria dothidea sdau 11-99, a Latent Pathogen of Apple Fruit Ring Rot in China.</title>
        <authorList>
            <person name="Yu C."/>
            <person name="Diao Y."/>
            <person name="Lu Q."/>
            <person name="Zhao J."/>
            <person name="Cui S."/>
            <person name="Peng C."/>
            <person name="He B."/>
            <person name="Liu H."/>
        </authorList>
    </citation>
    <scope>NUCLEOTIDE SEQUENCE [LARGE SCALE GENOMIC DNA]</scope>
    <source>
        <strain evidence="3">Sdau11-99</strain>
    </source>
</reference>
<dbReference type="EMBL" id="WWBZ02000016">
    <property type="protein sequence ID" value="KAF4309826.1"/>
    <property type="molecule type" value="Genomic_DNA"/>
</dbReference>
<sequence length="928" mass="101888">MSDNGTKERAEDAIIKADAYTLTHSPQEPSKVTSIQKMLRNASLLHTLQVNWGTNPEDWLPAGRQLSSSNPADWDQALLESLAELASMSGGADHHLAIRIINEVIKKRLRSRRSGTKSYEPTVEDIKAAAERYSSMFDSASSSSGDDGVEEQESNPASAAQAAGRNIESTTAPTLPGNRPLVRDGYAAAHAKQNNKLSTSNTGFLESSSGTEIDVPTVDYARGEVQAPEKDGPTPTESKGRAQHKAVPKKTSQNISAKQRKDGPVAGSKVTSTAYVNATKQVQEKVTGKSVKSKASNAKLDGRTSRPVTRAQAKKQLEENVQPENNSQPSKSFAYTAFNAAVDRAYANMGIKGAAFGQPELGPTIMRPEVASKGRNWANESLGAFFKTLPKLRSVAYAAENTTSLVTLESHFKARAADIFKHPQLKATEILKLNGVLPILARIVTKHGYTSLVAFQSLLEAKLRNVESGNYRTLAGNATITLELIYAKQLEKEVGREIESISEILKTHRGNNERKVVVLKLPSSCLGEIADARDAQMPNNNMPWPSQPRPPRATTTESQGPADTPVSGRTKKPGGSTVDQAKTADHHGAPSHLAGTSQRAREVIVIPDDEDDSESSSSRSHRSESEENSDIPDHSKEHIQSTSGRDSKQLPEDCSNTAPDSEEDWVSTLSASNSEHSSNTPDQSGDGRGEGEEEDGQTSDGPRGTRRRRQDSEPLTSTKRRPVKRQRVFISIDDRVVQYTVAEARQNPNAACELTSTIDSIKNANAIGKQMLAAQEEAAEWDVKRIREIIEGPSNEDARATTRKTVVVEAIEKAKERKEAAVQRKRLCAQILNGLQERRAKQVEAAHEEEKSAFKQQLDAKARQLVEMSTTHREEVKHMRESHQEEMKRVKKDCQDELDRMVGHHRDIINSMMRRKPSSGYQSRERRL</sequence>
<feature type="region of interest" description="Disordered" evidence="2">
    <location>
        <begin position="191"/>
        <end position="210"/>
    </location>
</feature>
<accession>A0A8H4IZ73</accession>
<comment type="caution">
    <text evidence="3">The sequence shown here is derived from an EMBL/GenBank/DDBJ whole genome shotgun (WGS) entry which is preliminary data.</text>
</comment>
<feature type="region of interest" description="Disordered" evidence="2">
    <location>
        <begin position="283"/>
        <end position="330"/>
    </location>
</feature>
<feature type="region of interest" description="Disordered" evidence="2">
    <location>
        <begin position="137"/>
        <end position="182"/>
    </location>
</feature>